<evidence type="ECO:0000313" key="3">
    <source>
        <dbReference type="WBParaSite" id="OFLC_0000956801-mRNA-1"/>
    </source>
</evidence>
<protein>
    <submittedName>
        <fullName evidence="3">LTD domain-containing protein</fullName>
    </submittedName>
</protein>
<keyword evidence="2" id="KW-1185">Reference proteome</keyword>
<reference evidence="1 2" key="2">
    <citation type="submission" date="2018-11" db="EMBL/GenBank/DDBJ databases">
        <authorList>
            <consortium name="Pathogen Informatics"/>
        </authorList>
    </citation>
    <scope>NUCLEOTIDE SEQUENCE [LARGE SCALE GENOMIC DNA]</scope>
</reference>
<dbReference type="EMBL" id="UZAJ01011863">
    <property type="protein sequence ID" value="VDO61508.1"/>
    <property type="molecule type" value="Genomic_DNA"/>
</dbReference>
<evidence type="ECO:0000313" key="2">
    <source>
        <dbReference type="Proteomes" id="UP000267606"/>
    </source>
</evidence>
<dbReference type="Proteomes" id="UP000267606">
    <property type="component" value="Unassembled WGS sequence"/>
</dbReference>
<sequence>ISWSRKREACSAPIDSWIDHAEGGRVQLVYNKAGSLLPFSDVSINS</sequence>
<proteinExistence type="predicted"/>
<accession>A0A183HQ07</accession>
<gene>
    <name evidence="1" type="ORF">OFLC_LOCUS9567</name>
</gene>
<organism evidence="3">
    <name type="scientific">Onchocerca flexuosa</name>
    <dbReference type="NCBI Taxonomy" id="387005"/>
    <lineage>
        <taxon>Eukaryota</taxon>
        <taxon>Metazoa</taxon>
        <taxon>Ecdysozoa</taxon>
        <taxon>Nematoda</taxon>
        <taxon>Chromadorea</taxon>
        <taxon>Rhabditida</taxon>
        <taxon>Spirurina</taxon>
        <taxon>Spiruromorpha</taxon>
        <taxon>Filarioidea</taxon>
        <taxon>Onchocercidae</taxon>
        <taxon>Onchocerca</taxon>
    </lineage>
</organism>
<reference evidence="3" key="1">
    <citation type="submission" date="2016-06" db="UniProtKB">
        <authorList>
            <consortium name="WormBaseParasite"/>
        </authorList>
    </citation>
    <scope>IDENTIFICATION</scope>
</reference>
<name>A0A183HQ07_9BILA</name>
<evidence type="ECO:0000313" key="1">
    <source>
        <dbReference type="EMBL" id="VDO61508.1"/>
    </source>
</evidence>
<dbReference type="WBParaSite" id="OFLC_0000956801-mRNA-1">
    <property type="protein sequence ID" value="OFLC_0000956801-mRNA-1"/>
    <property type="gene ID" value="OFLC_0000956801"/>
</dbReference>
<dbReference type="AlphaFoldDB" id="A0A183HQ07"/>